<gene>
    <name evidence="3" type="ORF">GM418_17220</name>
</gene>
<proteinExistence type="predicted"/>
<dbReference type="FunFam" id="3.30.70.100:FF:000001">
    <property type="entry name" value="ATPase copper transporting beta"/>
    <property type="match status" value="1"/>
</dbReference>
<keyword evidence="1" id="KW-0479">Metal-binding</keyword>
<dbReference type="GO" id="GO:0005507">
    <property type="term" value="F:copper ion binding"/>
    <property type="evidence" value="ECO:0007669"/>
    <property type="project" value="InterPro"/>
</dbReference>
<dbReference type="Pfam" id="PF00403">
    <property type="entry name" value="HMA"/>
    <property type="match status" value="1"/>
</dbReference>
<dbReference type="InterPro" id="IPR006121">
    <property type="entry name" value="HMA_dom"/>
</dbReference>
<keyword evidence="4" id="KW-1185">Reference proteome</keyword>
<dbReference type="NCBIfam" id="TIGR00003">
    <property type="entry name" value="copper ion binding protein"/>
    <property type="match status" value="1"/>
</dbReference>
<dbReference type="Proteomes" id="UP000428260">
    <property type="component" value="Chromosome"/>
</dbReference>
<accession>A0A6I6JSC9</accession>
<protein>
    <submittedName>
        <fullName evidence="3">Copper ion binding protein</fullName>
    </submittedName>
</protein>
<dbReference type="Gene3D" id="3.30.70.100">
    <property type="match status" value="1"/>
</dbReference>
<dbReference type="PROSITE" id="PS51257">
    <property type="entry name" value="PROKAR_LIPOPROTEIN"/>
    <property type="match status" value="1"/>
</dbReference>
<sequence>MKKYLYVFVVLAFVACQPANKEKKSGQDQPANAELVETIVNVGGMHCDMCVNSIEKGVNELEGISFVKANLEDSTAVVKYDASKTDLAHIEAAIEKRGYSIKKGS</sequence>
<organism evidence="3 4">
    <name type="scientific">Maribellus comscasis</name>
    <dbReference type="NCBI Taxonomy" id="2681766"/>
    <lineage>
        <taxon>Bacteria</taxon>
        <taxon>Pseudomonadati</taxon>
        <taxon>Bacteroidota</taxon>
        <taxon>Bacteroidia</taxon>
        <taxon>Marinilabiliales</taxon>
        <taxon>Prolixibacteraceae</taxon>
        <taxon>Maribellus</taxon>
    </lineage>
</organism>
<dbReference type="AlphaFoldDB" id="A0A6I6JSC9"/>
<dbReference type="RefSeq" id="WP_158868495.1">
    <property type="nucleotide sequence ID" value="NZ_CP046401.1"/>
</dbReference>
<evidence type="ECO:0000313" key="4">
    <source>
        <dbReference type="Proteomes" id="UP000428260"/>
    </source>
</evidence>
<name>A0A6I6JSC9_9BACT</name>
<reference evidence="3 4" key="1">
    <citation type="submission" date="2019-11" db="EMBL/GenBank/DDBJ databases">
        <authorList>
            <person name="Zheng R.K."/>
            <person name="Sun C.M."/>
        </authorList>
    </citation>
    <scope>NUCLEOTIDE SEQUENCE [LARGE SCALE GENOMIC DNA]</scope>
    <source>
        <strain evidence="3 4">WC007</strain>
    </source>
</reference>
<evidence type="ECO:0000313" key="3">
    <source>
        <dbReference type="EMBL" id="QGY45351.1"/>
    </source>
</evidence>
<evidence type="ECO:0000259" key="2">
    <source>
        <dbReference type="PROSITE" id="PS50846"/>
    </source>
</evidence>
<dbReference type="InterPro" id="IPR006122">
    <property type="entry name" value="HMA_Cu_ion-bd"/>
</dbReference>
<dbReference type="EMBL" id="CP046401">
    <property type="protein sequence ID" value="QGY45351.1"/>
    <property type="molecule type" value="Genomic_DNA"/>
</dbReference>
<feature type="domain" description="HMA" evidence="2">
    <location>
        <begin position="36"/>
        <end position="102"/>
    </location>
</feature>
<dbReference type="SUPFAM" id="SSF55008">
    <property type="entry name" value="HMA, heavy metal-associated domain"/>
    <property type="match status" value="1"/>
</dbReference>
<dbReference type="PROSITE" id="PS50846">
    <property type="entry name" value="HMA_2"/>
    <property type="match status" value="1"/>
</dbReference>
<dbReference type="InterPro" id="IPR036163">
    <property type="entry name" value="HMA_dom_sf"/>
</dbReference>
<dbReference type="KEGG" id="mcos:GM418_17220"/>
<dbReference type="CDD" id="cd00371">
    <property type="entry name" value="HMA"/>
    <property type="match status" value="1"/>
</dbReference>
<evidence type="ECO:0000256" key="1">
    <source>
        <dbReference type="ARBA" id="ARBA00022723"/>
    </source>
</evidence>